<dbReference type="PROSITE" id="PS50292">
    <property type="entry name" value="PEROXIDASE_3"/>
    <property type="match status" value="1"/>
</dbReference>
<evidence type="ECO:0000256" key="1">
    <source>
        <dbReference type="ARBA" id="ARBA00022559"/>
    </source>
</evidence>
<dbReference type="EMBL" id="JX564555">
    <property type="protein sequence ID" value="AFV92464.1"/>
    <property type="molecule type" value="mRNA"/>
</dbReference>
<dbReference type="InterPro" id="IPR010255">
    <property type="entry name" value="Haem_peroxidase_sf"/>
</dbReference>
<evidence type="ECO:0000313" key="2">
    <source>
        <dbReference type="EMBL" id="AFV92464.1"/>
    </source>
</evidence>
<dbReference type="SUPFAM" id="SSF48113">
    <property type="entry name" value="Heme-dependent peroxidases"/>
    <property type="match status" value="1"/>
</dbReference>
<sequence>PGRGLVTQQSQLTDVNYDTEILDYLFKHERSFGDDLRAVDIQRGRDHGVARYNDFREACGLPRAKTWEDYLDLISETEVEKLKQVYESFEDVELSVGGTLEKIVDNTTLSGPTLLCIFDIQFYNTRVTDRYWFESGDPEVAFTRPQLAEIRKSSFARLFCDNSNNVTRVQKKAFDIVDEHENPIVPCSEIPVVDLSKWKNSA</sequence>
<dbReference type="InterPro" id="IPR037120">
    <property type="entry name" value="Haem_peroxidase_sf_animal"/>
</dbReference>
<keyword evidence="1 2" id="KW-0575">Peroxidase</keyword>
<dbReference type="PANTHER" id="PTHR11475:SF86">
    <property type="entry name" value="PEROXIDASE"/>
    <property type="match status" value="1"/>
</dbReference>
<proteinExistence type="evidence at transcript level"/>
<feature type="non-terminal residue" evidence="2">
    <location>
        <position position="202"/>
    </location>
</feature>
<dbReference type="Gene3D" id="1.10.640.10">
    <property type="entry name" value="Haem peroxidase domain superfamily, animal type"/>
    <property type="match status" value="1"/>
</dbReference>
<dbReference type="Pfam" id="PF03098">
    <property type="entry name" value="An_peroxidase"/>
    <property type="match status" value="1"/>
</dbReference>
<dbReference type="AlphaFoldDB" id="K7S127"/>
<dbReference type="PANTHER" id="PTHR11475">
    <property type="entry name" value="OXIDASE/PEROXIDASE"/>
    <property type="match status" value="1"/>
</dbReference>
<dbReference type="GO" id="GO:0004601">
    <property type="term" value="F:peroxidase activity"/>
    <property type="evidence" value="ECO:0007669"/>
    <property type="project" value="UniProtKB-KW"/>
</dbReference>
<dbReference type="OrthoDB" id="823504at2759"/>
<keyword evidence="1 2" id="KW-0560">Oxidoreductase</keyword>
<reference evidence="2" key="1">
    <citation type="submission" date="2012-08" db="EMBL/GenBank/DDBJ databases">
        <title>Endocrine disturbance and oxidative induction under temperature stress during Chironomus riparius development: Implications for effects of climate change.</title>
        <authorList>
            <person name="Park K."/>
            <person name="Kwak I.-S."/>
        </authorList>
    </citation>
    <scope>NUCLEOTIDE SEQUENCE</scope>
</reference>
<feature type="non-terminal residue" evidence="2">
    <location>
        <position position="1"/>
    </location>
</feature>
<dbReference type="GO" id="GO:0020037">
    <property type="term" value="F:heme binding"/>
    <property type="evidence" value="ECO:0007669"/>
    <property type="project" value="InterPro"/>
</dbReference>
<accession>K7S127</accession>
<dbReference type="GO" id="GO:0006979">
    <property type="term" value="P:response to oxidative stress"/>
    <property type="evidence" value="ECO:0007669"/>
    <property type="project" value="InterPro"/>
</dbReference>
<dbReference type="InterPro" id="IPR019791">
    <property type="entry name" value="Haem_peroxidase_animal"/>
</dbReference>
<gene>
    <name evidence="2" type="primary">Px</name>
</gene>
<protein>
    <submittedName>
        <fullName evidence="2">Peroxidase</fullName>
    </submittedName>
</protein>
<name>K7S127_9DIPT</name>
<organism evidence="2">
    <name type="scientific">Chironomus riparius</name>
    <dbReference type="NCBI Taxonomy" id="315576"/>
    <lineage>
        <taxon>Eukaryota</taxon>
        <taxon>Metazoa</taxon>
        <taxon>Ecdysozoa</taxon>
        <taxon>Arthropoda</taxon>
        <taxon>Hexapoda</taxon>
        <taxon>Insecta</taxon>
        <taxon>Pterygota</taxon>
        <taxon>Neoptera</taxon>
        <taxon>Endopterygota</taxon>
        <taxon>Diptera</taxon>
        <taxon>Nematocera</taxon>
        <taxon>Chironomoidea</taxon>
        <taxon>Chironomidae</taxon>
        <taxon>Chironominae</taxon>
        <taxon>Chironomus</taxon>
    </lineage>
</organism>